<proteinExistence type="predicted"/>
<organism evidence="1 2">
    <name type="scientific">Diaporthe vaccinii</name>
    <dbReference type="NCBI Taxonomy" id="105482"/>
    <lineage>
        <taxon>Eukaryota</taxon>
        <taxon>Fungi</taxon>
        <taxon>Dikarya</taxon>
        <taxon>Ascomycota</taxon>
        <taxon>Pezizomycotina</taxon>
        <taxon>Sordariomycetes</taxon>
        <taxon>Sordariomycetidae</taxon>
        <taxon>Diaporthales</taxon>
        <taxon>Diaporthaceae</taxon>
        <taxon>Diaporthe</taxon>
        <taxon>Diaporthe eres species complex</taxon>
    </lineage>
</organism>
<sequence>MLVEHQNKTTAGPETEKDMDAVALTCGDFSGHRLYNTASFFAFEFLLDISQRLEQIKSNDSHLLLLKRRIKRVCNGHIIWLLHKAERSQQTSCLRGDYFVTGRAVPLVKGMMNGTQKTLLS</sequence>
<protein>
    <submittedName>
        <fullName evidence="1">Uncharacterized protein</fullName>
    </submittedName>
</protein>
<dbReference type="Proteomes" id="UP001600888">
    <property type="component" value="Unassembled WGS sequence"/>
</dbReference>
<reference evidence="1 2" key="1">
    <citation type="submission" date="2024-03" db="EMBL/GenBank/DDBJ databases">
        <title>A high-quality draft genome sequence of Diaporthe vaccinii, a causative agent of upright dieback and viscid rot disease in cranberry plants.</title>
        <authorList>
            <person name="Sarrasin M."/>
            <person name="Lang B.F."/>
            <person name="Burger G."/>
        </authorList>
    </citation>
    <scope>NUCLEOTIDE SEQUENCE [LARGE SCALE GENOMIC DNA]</scope>
    <source>
        <strain evidence="1 2">IS7</strain>
    </source>
</reference>
<accession>A0ABR4DQ47</accession>
<evidence type="ECO:0000313" key="2">
    <source>
        <dbReference type="Proteomes" id="UP001600888"/>
    </source>
</evidence>
<keyword evidence="2" id="KW-1185">Reference proteome</keyword>
<gene>
    <name evidence="1" type="ORF">FJTKL_06591</name>
</gene>
<comment type="caution">
    <text evidence="1">The sequence shown here is derived from an EMBL/GenBank/DDBJ whole genome shotgun (WGS) entry which is preliminary data.</text>
</comment>
<name>A0ABR4DQ47_9PEZI</name>
<dbReference type="EMBL" id="JBAWTH010000239">
    <property type="protein sequence ID" value="KAL2272425.1"/>
    <property type="molecule type" value="Genomic_DNA"/>
</dbReference>
<evidence type="ECO:0000313" key="1">
    <source>
        <dbReference type="EMBL" id="KAL2272425.1"/>
    </source>
</evidence>